<evidence type="ECO:0000313" key="3">
    <source>
        <dbReference type="EMBL" id="CAD6337746.1"/>
    </source>
</evidence>
<keyword evidence="1" id="KW-1133">Transmembrane helix</keyword>
<dbReference type="PANTHER" id="PTHR46610">
    <property type="entry name" value="OS05G0181300 PROTEIN"/>
    <property type="match status" value="1"/>
</dbReference>
<keyword evidence="1" id="KW-0812">Transmembrane</keyword>
<dbReference type="InterPro" id="IPR045501">
    <property type="entry name" value="DUF6490"/>
</dbReference>
<keyword evidence="4" id="KW-1185">Reference proteome</keyword>
<feature type="signal peptide" evidence="2">
    <location>
        <begin position="1"/>
        <end position="23"/>
    </location>
</feature>
<dbReference type="AlphaFoldDB" id="A0A811S9P9"/>
<reference evidence="3" key="1">
    <citation type="submission" date="2020-10" db="EMBL/GenBank/DDBJ databases">
        <authorList>
            <person name="Han B."/>
            <person name="Lu T."/>
            <person name="Zhao Q."/>
            <person name="Huang X."/>
            <person name="Zhao Y."/>
        </authorList>
    </citation>
    <scope>NUCLEOTIDE SEQUENCE</scope>
</reference>
<accession>A0A811S9P9</accession>
<keyword evidence="2" id="KW-0732">Signal</keyword>
<organism evidence="3 4">
    <name type="scientific">Miscanthus lutarioriparius</name>
    <dbReference type="NCBI Taxonomy" id="422564"/>
    <lineage>
        <taxon>Eukaryota</taxon>
        <taxon>Viridiplantae</taxon>
        <taxon>Streptophyta</taxon>
        <taxon>Embryophyta</taxon>
        <taxon>Tracheophyta</taxon>
        <taxon>Spermatophyta</taxon>
        <taxon>Magnoliopsida</taxon>
        <taxon>Liliopsida</taxon>
        <taxon>Poales</taxon>
        <taxon>Poaceae</taxon>
        <taxon>PACMAD clade</taxon>
        <taxon>Panicoideae</taxon>
        <taxon>Andropogonodae</taxon>
        <taxon>Andropogoneae</taxon>
        <taxon>Saccharinae</taxon>
        <taxon>Miscanthus</taxon>
    </lineage>
</organism>
<dbReference type="PANTHER" id="PTHR46610:SF8">
    <property type="entry name" value="OS06G0147000 PROTEIN"/>
    <property type="match status" value="1"/>
</dbReference>
<gene>
    <name evidence="3" type="ORF">NCGR_LOCUS61844</name>
</gene>
<evidence type="ECO:0000256" key="2">
    <source>
        <dbReference type="SAM" id="SignalP"/>
    </source>
</evidence>
<evidence type="ECO:0000313" key="4">
    <source>
        <dbReference type="Proteomes" id="UP000604825"/>
    </source>
</evidence>
<evidence type="ECO:0000256" key="1">
    <source>
        <dbReference type="SAM" id="Phobius"/>
    </source>
</evidence>
<sequence length="128" mass="13277">MIKAAAWALTTLLTAMFASGVAPLMPPAVGVLVFICLRDVDQVRGGEGGCGINMDRQYCALAKVGFAVLTCNSAVDAYDTRRDPGSAALMLVSYAILVILIGLFLRAFARGHGGEHGQGQGQGAGCPY</sequence>
<proteinExistence type="predicted"/>
<dbReference type="Proteomes" id="UP000604825">
    <property type="component" value="Unassembled WGS sequence"/>
</dbReference>
<feature type="chain" id="PRO_5032847039" evidence="2">
    <location>
        <begin position="24"/>
        <end position="128"/>
    </location>
</feature>
<dbReference type="EMBL" id="CAJGYO010000018">
    <property type="protein sequence ID" value="CAD6337746.1"/>
    <property type="molecule type" value="Genomic_DNA"/>
</dbReference>
<feature type="transmembrane region" description="Helical" evidence="1">
    <location>
        <begin position="87"/>
        <end position="108"/>
    </location>
</feature>
<name>A0A811S9P9_9POAL</name>
<comment type="caution">
    <text evidence="3">The sequence shown here is derived from an EMBL/GenBank/DDBJ whole genome shotgun (WGS) entry which is preliminary data.</text>
</comment>
<protein>
    <submittedName>
        <fullName evidence="3">Uncharacterized protein</fullName>
    </submittedName>
</protein>
<keyword evidence="1" id="KW-0472">Membrane</keyword>